<reference evidence="3" key="1">
    <citation type="submission" date="2017-02" db="EMBL/GenBank/DDBJ databases">
        <authorList>
            <person name="Mornico D."/>
        </authorList>
    </citation>
    <scope>NUCLEOTIDE SEQUENCE [LARGE SCALE GENOMIC DNA]</scope>
</reference>
<accession>A0A1R4EIA3</accession>
<evidence type="ECO:0000259" key="1">
    <source>
        <dbReference type="Pfam" id="PF09084"/>
    </source>
</evidence>
<dbReference type="GO" id="GO:0009228">
    <property type="term" value="P:thiamine biosynthetic process"/>
    <property type="evidence" value="ECO:0007669"/>
    <property type="project" value="InterPro"/>
</dbReference>
<dbReference type="STRING" id="1945520.A1019T_02206"/>
<protein>
    <submittedName>
        <fullName evidence="2">Putative thiamine biosynthesis protein</fullName>
    </submittedName>
</protein>
<dbReference type="EMBL" id="FUGD01000131">
    <property type="protein sequence ID" value="SJM38216.1"/>
    <property type="molecule type" value="Genomic_DNA"/>
</dbReference>
<dbReference type="PANTHER" id="PTHR31528:SF3">
    <property type="entry name" value="THIAMINE BIOSYNTHESIS PROTEIN HI_0357-RELATED"/>
    <property type="match status" value="1"/>
</dbReference>
<dbReference type="Pfam" id="PF09084">
    <property type="entry name" value="NMT1"/>
    <property type="match status" value="1"/>
</dbReference>
<dbReference type="InterPro" id="IPR015168">
    <property type="entry name" value="SsuA/THI5"/>
</dbReference>
<dbReference type="Proteomes" id="UP000188169">
    <property type="component" value="Unassembled WGS sequence"/>
</dbReference>
<feature type="domain" description="SsuA/THI5-like" evidence="1">
    <location>
        <begin position="59"/>
        <end position="266"/>
    </location>
</feature>
<organism evidence="2 3">
    <name type="scientific">Psychrobacter pasteurii</name>
    <dbReference type="NCBI Taxonomy" id="1945520"/>
    <lineage>
        <taxon>Bacteria</taxon>
        <taxon>Pseudomonadati</taxon>
        <taxon>Pseudomonadota</taxon>
        <taxon>Gammaproteobacteria</taxon>
        <taxon>Moraxellales</taxon>
        <taxon>Moraxellaceae</taxon>
        <taxon>Psychrobacter</taxon>
    </lineage>
</organism>
<dbReference type="AlphaFoldDB" id="A0A1R4EIA3"/>
<dbReference type="PANTHER" id="PTHR31528">
    <property type="entry name" value="4-AMINO-5-HYDROXYMETHYL-2-METHYLPYRIMIDINE PHOSPHATE SYNTHASE THI11-RELATED"/>
    <property type="match status" value="1"/>
</dbReference>
<evidence type="ECO:0000313" key="3">
    <source>
        <dbReference type="Proteomes" id="UP000188169"/>
    </source>
</evidence>
<keyword evidence="3" id="KW-1185">Reference proteome</keyword>
<proteinExistence type="predicted"/>
<dbReference type="SUPFAM" id="SSF53850">
    <property type="entry name" value="Periplasmic binding protein-like II"/>
    <property type="match status" value="1"/>
</dbReference>
<dbReference type="RefSeq" id="WP_244152461.1">
    <property type="nucleotide sequence ID" value="NZ_FUGD01000131.1"/>
</dbReference>
<gene>
    <name evidence="2" type="ORF">A1019T_02206</name>
</gene>
<name>A0A1R4EIA3_9GAMM</name>
<sequence length="337" mass="37437">MAILSSSRIKANNLYSMVVLSLLVIMALSLVACQPKADSTKRGEDGLTEVVISLDWVPNTNHTGLYVAQEKGYFADQGLAVKIVQPSEDSASTLVANNRADFGVYFQSNMTSRLAKDVPITAVAAILQHNPAGLLSLKSLGAQSPKDLNGKRYSTWEDPIDDATVAHIVGSELVKIPGEATDATVALRMNQFDYILAYYGWDGIHAQLQDVDTNFFFLKDYEPSFDYYAPVIITNNKLLETNPELVRKTLAAMKQGYIYAANNPEEGAEILVKHAPETNKELALASQKYISTQYLDEEGDWGKFDYARWDRFYDWVYKNGLLEKPLPPQAGVSNDYL</sequence>
<dbReference type="Gene3D" id="3.40.190.10">
    <property type="entry name" value="Periplasmic binding protein-like II"/>
    <property type="match status" value="2"/>
</dbReference>
<evidence type="ECO:0000313" key="2">
    <source>
        <dbReference type="EMBL" id="SJM38216.1"/>
    </source>
</evidence>
<dbReference type="InterPro" id="IPR027939">
    <property type="entry name" value="NMT1/THI5"/>
</dbReference>